<dbReference type="GO" id="GO:0003964">
    <property type="term" value="F:RNA-directed DNA polymerase activity"/>
    <property type="evidence" value="ECO:0007669"/>
    <property type="project" value="UniProtKB-EC"/>
</dbReference>
<dbReference type="FunFam" id="3.30.420.10:FF:000032">
    <property type="entry name" value="Retrovirus-related Pol polyprotein from transposon 297-like Protein"/>
    <property type="match status" value="1"/>
</dbReference>
<feature type="domain" description="Reverse transcriptase" evidence="3">
    <location>
        <begin position="1"/>
        <end position="37"/>
    </location>
</feature>
<dbReference type="OrthoDB" id="422540at2759"/>
<dbReference type="PROSITE" id="PS50878">
    <property type="entry name" value="RT_POL"/>
    <property type="match status" value="1"/>
</dbReference>
<dbReference type="PANTHER" id="PTHR37984:SF15">
    <property type="entry name" value="INTEGRASE CATALYTIC DOMAIN-CONTAINING PROTEIN"/>
    <property type="match status" value="1"/>
</dbReference>
<feature type="region of interest" description="Disordered" evidence="2">
    <location>
        <begin position="525"/>
        <end position="546"/>
    </location>
</feature>
<reference evidence="5" key="1">
    <citation type="submission" date="2021-04" db="EMBL/GenBank/DDBJ databases">
        <authorList>
            <person name="Tunstrom K."/>
        </authorList>
    </citation>
    <scope>NUCLEOTIDE SEQUENCE</scope>
</reference>
<dbReference type="PANTHER" id="PTHR37984">
    <property type="entry name" value="PROTEIN CBG26694"/>
    <property type="match status" value="1"/>
</dbReference>
<name>A0A8S3WHK4_PARAO</name>
<proteinExistence type="predicted"/>
<dbReference type="EMBL" id="CAJQZP010000410">
    <property type="protein sequence ID" value="CAG4959956.1"/>
    <property type="molecule type" value="Genomic_DNA"/>
</dbReference>
<dbReference type="Pfam" id="PF17921">
    <property type="entry name" value="Integrase_H2C2"/>
    <property type="match status" value="1"/>
</dbReference>
<comment type="caution">
    <text evidence="5">The sequence shown here is derived from an EMBL/GenBank/DDBJ whole genome shotgun (WGS) entry which is preliminary data.</text>
</comment>
<dbReference type="InterPro" id="IPR041588">
    <property type="entry name" value="Integrase_H2C2"/>
</dbReference>
<dbReference type="InterPro" id="IPR000477">
    <property type="entry name" value="RT_dom"/>
</dbReference>
<dbReference type="AlphaFoldDB" id="A0A8S3WHK4"/>
<dbReference type="PROSITE" id="PS50994">
    <property type="entry name" value="INTEGRASE"/>
    <property type="match status" value="1"/>
</dbReference>
<accession>A0A8S3WHK4</accession>
<keyword evidence="6" id="KW-1185">Reference proteome</keyword>
<dbReference type="Proteomes" id="UP000691718">
    <property type="component" value="Unassembled WGS sequence"/>
</dbReference>
<sequence length="563" mass="64111">MEHLKTLFRRLEKYGVLINTSKSILGVKEVDFLGYHISAQGTRPMETKVAAIKDFPLPKTARELRRFLGMLNYHRRCLKDAASTQAPLLDALCGKNIKGSKPVVMSPEMLKAFEDCCDKTVADALSRVETISETLNYEDLANDQNSDPELQDLINKGTALRLEKVKSPEATIYCDISTHTPRPYITPRFRRQVFSQMHNLSHPGASATAKLISERFVWPGVRRDCKEWTKQCTDCQRNKINRHTSSPYSTFPTPSQRFSHIHMDIVGPLPLSSHYRYCHTVIDRYTRWPEAYPLEEITTETCAKTLISGWVARFGCPQKITTDRGRQFDSKLFQAVATLIGARLSTTTSYHPQSNGMVERLHRQLKTAIRCHNNPQWTEILPLVLLGIRSAWKEDLKTSAAELVYGEPLRLPGEFFVPSPDFTADIKDFASRLRRHMANLTPRPATWHGTKTFYIPKDLQTAEYVFLRQGPATPSLESPYSGPYKVLERGLKTFKLMIKGMENTVTIDRLKPAYLYSSGSSLCPEEITPTEKETQAPTTGQRENTLKKTLSGRVVRFPDYYRP</sequence>
<gene>
    <name evidence="5" type="ORF">PAPOLLO_LOCUS6256</name>
</gene>
<dbReference type="GO" id="GO:0015074">
    <property type="term" value="P:DNA integration"/>
    <property type="evidence" value="ECO:0007669"/>
    <property type="project" value="InterPro"/>
</dbReference>
<evidence type="ECO:0000256" key="1">
    <source>
        <dbReference type="ARBA" id="ARBA00012493"/>
    </source>
</evidence>
<evidence type="ECO:0000259" key="3">
    <source>
        <dbReference type="PROSITE" id="PS50878"/>
    </source>
</evidence>
<feature type="domain" description="Integrase catalytic" evidence="4">
    <location>
        <begin position="248"/>
        <end position="420"/>
    </location>
</feature>
<dbReference type="Pfam" id="PF00665">
    <property type="entry name" value="rve"/>
    <property type="match status" value="1"/>
</dbReference>
<evidence type="ECO:0000259" key="4">
    <source>
        <dbReference type="PROSITE" id="PS50994"/>
    </source>
</evidence>
<evidence type="ECO:0000313" key="6">
    <source>
        <dbReference type="Proteomes" id="UP000691718"/>
    </source>
</evidence>
<dbReference type="InterPro" id="IPR050951">
    <property type="entry name" value="Retrovirus_Pol_polyprotein"/>
</dbReference>
<protein>
    <recommendedName>
        <fullName evidence="1">RNA-directed DNA polymerase</fullName>
        <ecNumber evidence="1">2.7.7.49</ecNumber>
    </recommendedName>
</protein>
<organism evidence="5 6">
    <name type="scientific">Parnassius apollo</name>
    <name type="common">Apollo butterfly</name>
    <name type="synonym">Papilio apollo</name>
    <dbReference type="NCBI Taxonomy" id="110799"/>
    <lineage>
        <taxon>Eukaryota</taxon>
        <taxon>Metazoa</taxon>
        <taxon>Ecdysozoa</taxon>
        <taxon>Arthropoda</taxon>
        <taxon>Hexapoda</taxon>
        <taxon>Insecta</taxon>
        <taxon>Pterygota</taxon>
        <taxon>Neoptera</taxon>
        <taxon>Endopterygota</taxon>
        <taxon>Lepidoptera</taxon>
        <taxon>Glossata</taxon>
        <taxon>Ditrysia</taxon>
        <taxon>Papilionoidea</taxon>
        <taxon>Papilionidae</taxon>
        <taxon>Parnassiinae</taxon>
        <taxon>Parnassini</taxon>
        <taxon>Parnassius</taxon>
        <taxon>Parnassius</taxon>
    </lineage>
</organism>
<dbReference type="InterPro" id="IPR001584">
    <property type="entry name" value="Integrase_cat-core"/>
</dbReference>
<evidence type="ECO:0000256" key="2">
    <source>
        <dbReference type="SAM" id="MobiDB-lite"/>
    </source>
</evidence>
<dbReference type="EC" id="2.7.7.49" evidence="1"/>
<evidence type="ECO:0000313" key="5">
    <source>
        <dbReference type="EMBL" id="CAG4959956.1"/>
    </source>
</evidence>